<evidence type="ECO:0000259" key="2">
    <source>
        <dbReference type="Pfam" id="PF07859"/>
    </source>
</evidence>
<dbReference type="PANTHER" id="PTHR23024">
    <property type="entry name" value="ARYLACETAMIDE DEACETYLASE"/>
    <property type="match status" value="1"/>
</dbReference>
<dbReference type="OrthoDB" id="408631at2759"/>
<dbReference type="Proteomes" id="UP000634136">
    <property type="component" value="Unassembled WGS sequence"/>
</dbReference>
<evidence type="ECO:0000313" key="4">
    <source>
        <dbReference type="Proteomes" id="UP000634136"/>
    </source>
</evidence>
<reference evidence="3" key="1">
    <citation type="submission" date="2020-09" db="EMBL/GenBank/DDBJ databases">
        <title>Genome-Enabled Discovery of Anthraquinone Biosynthesis in Senna tora.</title>
        <authorList>
            <person name="Kang S.-H."/>
            <person name="Pandey R.P."/>
            <person name="Lee C.-M."/>
            <person name="Sim J.-S."/>
            <person name="Jeong J.-T."/>
            <person name="Choi B.-S."/>
            <person name="Jung M."/>
            <person name="Ginzburg D."/>
            <person name="Zhao K."/>
            <person name="Won S.Y."/>
            <person name="Oh T.-J."/>
            <person name="Yu Y."/>
            <person name="Kim N.-H."/>
            <person name="Lee O.R."/>
            <person name="Lee T.-H."/>
            <person name="Bashyal P."/>
            <person name="Kim T.-S."/>
            <person name="Lee W.-H."/>
            <person name="Kawkins C."/>
            <person name="Kim C.-K."/>
            <person name="Kim J.S."/>
            <person name="Ahn B.O."/>
            <person name="Rhee S.Y."/>
            <person name="Sohng J.K."/>
        </authorList>
    </citation>
    <scope>NUCLEOTIDE SEQUENCE</scope>
    <source>
        <tissue evidence="3">Leaf</tissue>
    </source>
</reference>
<dbReference type="GO" id="GO:0016787">
    <property type="term" value="F:hydrolase activity"/>
    <property type="evidence" value="ECO:0007669"/>
    <property type="project" value="InterPro"/>
</dbReference>
<dbReference type="Pfam" id="PF07859">
    <property type="entry name" value="Abhydrolase_3"/>
    <property type="match status" value="1"/>
</dbReference>
<name>A0A834T167_9FABA</name>
<organism evidence="3 4">
    <name type="scientific">Senna tora</name>
    <dbReference type="NCBI Taxonomy" id="362788"/>
    <lineage>
        <taxon>Eukaryota</taxon>
        <taxon>Viridiplantae</taxon>
        <taxon>Streptophyta</taxon>
        <taxon>Embryophyta</taxon>
        <taxon>Tracheophyta</taxon>
        <taxon>Spermatophyta</taxon>
        <taxon>Magnoliopsida</taxon>
        <taxon>eudicotyledons</taxon>
        <taxon>Gunneridae</taxon>
        <taxon>Pentapetalae</taxon>
        <taxon>rosids</taxon>
        <taxon>fabids</taxon>
        <taxon>Fabales</taxon>
        <taxon>Fabaceae</taxon>
        <taxon>Caesalpinioideae</taxon>
        <taxon>Cassia clade</taxon>
        <taxon>Senna</taxon>
    </lineage>
</organism>
<dbReference type="Gene3D" id="3.40.50.1820">
    <property type="entry name" value="alpha/beta hydrolase"/>
    <property type="match status" value="2"/>
</dbReference>
<dbReference type="InterPro" id="IPR050466">
    <property type="entry name" value="Carboxylest/Gibb_receptor"/>
</dbReference>
<sequence length="295" mass="32580">MASPTASDDIVVDIPPIIRVYKNGTVERPLQTPYVPPSLHDPQTGVSSKDVVISDNPCISARLYLPKSTDKKLPILVYFHGGGFLFESAFSRLYHNYLTSFVSQVNVVVVSVEYRLAPEHHLPAAYDDGWDAMKWVASAGGNIVYNMAMRAGAEDLPGGVRILGAICVHSYFYSSKPVGREPVSGHEQSMSYLVWNFVYPSAPGGIDNPLMNPRAPGAPSLAGLACSKILVCVASEDWIRERGVWFYEGVKESGWKGKLELFEQEGEGHIYHLLEPESENGKRMTKRIASFIMEN</sequence>
<dbReference type="InterPro" id="IPR029058">
    <property type="entry name" value="AB_hydrolase_fold"/>
</dbReference>
<evidence type="ECO:0000313" key="3">
    <source>
        <dbReference type="EMBL" id="KAF7813790.1"/>
    </source>
</evidence>
<dbReference type="AlphaFoldDB" id="A0A834T167"/>
<dbReference type="SUPFAM" id="SSF53474">
    <property type="entry name" value="alpha/beta-Hydrolases"/>
    <property type="match status" value="1"/>
</dbReference>
<evidence type="ECO:0000256" key="1">
    <source>
        <dbReference type="ARBA" id="ARBA00010515"/>
    </source>
</evidence>
<comment type="similarity">
    <text evidence="1">Belongs to the 'GDXG' lipolytic enzyme family.</text>
</comment>
<gene>
    <name evidence="3" type="ORF">G2W53_034766</name>
</gene>
<accession>A0A834T167</accession>
<dbReference type="InterPro" id="IPR013094">
    <property type="entry name" value="AB_hydrolase_3"/>
</dbReference>
<dbReference type="PANTHER" id="PTHR23024:SF562">
    <property type="entry name" value="2-HYDROXYISOFLAVANONE DEHYDRATASE"/>
    <property type="match status" value="1"/>
</dbReference>
<feature type="domain" description="Alpha/beta hydrolase fold-3" evidence="2">
    <location>
        <begin position="76"/>
        <end position="272"/>
    </location>
</feature>
<keyword evidence="4" id="KW-1185">Reference proteome</keyword>
<proteinExistence type="inferred from homology"/>
<protein>
    <submittedName>
        <fullName evidence="3">2-hydroxyisoflavanone dehydratase-like</fullName>
    </submittedName>
</protein>
<comment type="caution">
    <text evidence="3">The sequence shown here is derived from an EMBL/GenBank/DDBJ whole genome shotgun (WGS) entry which is preliminary data.</text>
</comment>
<dbReference type="EMBL" id="JAAIUW010000010">
    <property type="protein sequence ID" value="KAF7813790.1"/>
    <property type="molecule type" value="Genomic_DNA"/>
</dbReference>